<dbReference type="Proteomes" id="UP001642360">
    <property type="component" value="Unassembled WGS sequence"/>
</dbReference>
<organism evidence="11 12">
    <name type="scientific">Ilex paraguariensis</name>
    <name type="common">yerba mate</name>
    <dbReference type="NCBI Taxonomy" id="185542"/>
    <lineage>
        <taxon>Eukaryota</taxon>
        <taxon>Viridiplantae</taxon>
        <taxon>Streptophyta</taxon>
        <taxon>Embryophyta</taxon>
        <taxon>Tracheophyta</taxon>
        <taxon>Spermatophyta</taxon>
        <taxon>Magnoliopsida</taxon>
        <taxon>eudicotyledons</taxon>
        <taxon>Gunneridae</taxon>
        <taxon>Pentapetalae</taxon>
        <taxon>asterids</taxon>
        <taxon>campanulids</taxon>
        <taxon>Aquifoliales</taxon>
        <taxon>Aquifoliaceae</taxon>
        <taxon>Ilex</taxon>
    </lineage>
</organism>
<dbReference type="AlphaFoldDB" id="A0ABC8R8D0"/>
<comment type="catalytic activity">
    <reaction evidence="6">
        <text>L-seryl-[protein] + ATP = O-phospho-L-seryl-[protein] + ADP + H(+)</text>
        <dbReference type="Rhea" id="RHEA:17989"/>
        <dbReference type="Rhea" id="RHEA-COMP:9863"/>
        <dbReference type="Rhea" id="RHEA-COMP:11604"/>
        <dbReference type="ChEBI" id="CHEBI:15378"/>
        <dbReference type="ChEBI" id="CHEBI:29999"/>
        <dbReference type="ChEBI" id="CHEBI:30616"/>
        <dbReference type="ChEBI" id="CHEBI:83421"/>
        <dbReference type="ChEBI" id="CHEBI:456216"/>
        <dbReference type="EC" id="2.7.11.1"/>
    </reaction>
</comment>
<dbReference type="EMBL" id="CAUOFW020000925">
    <property type="protein sequence ID" value="CAK9138898.1"/>
    <property type="molecule type" value="Genomic_DNA"/>
</dbReference>
<evidence type="ECO:0000259" key="10">
    <source>
        <dbReference type="Pfam" id="PF14380"/>
    </source>
</evidence>
<dbReference type="PANTHER" id="PTHR33138:SF51">
    <property type="entry name" value="WALL-ASSOCIATED RECEPTOR KINASE GALACTURONAN-BINDING DOMAIN-CONTAINING PROTEIN"/>
    <property type="match status" value="1"/>
</dbReference>
<feature type="domain" description="Wall-associated receptor kinase galacturonan-binding" evidence="9">
    <location>
        <begin position="34"/>
        <end position="98"/>
    </location>
</feature>
<evidence type="ECO:0000256" key="6">
    <source>
        <dbReference type="ARBA" id="ARBA00048679"/>
    </source>
</evidence>
<dbReference type="InterPro" id="IPR032872">
    <property type="entry name" value="WAK_assoc_C"/>
</dbReference>
<comment type="subcellular location">
    <subcellularLocation>
        <location evidence="1">Membrane</location>
        <topology evidence="1">Single-pass membrane protein</topology>
    </subcellularLocation>
</comment>
<comment type="catalytic activity">
    <reaction evidence="5">
        <text>L-threonyl-[protein] + ATP = O-phospho-L-threonyl-[protein] + ADP + H(+)</text>
        <dbReference type="Rhea" id="RHEA:46608"/>
        <dbReference type="Rhea" id="RHEA-COMP:11060"/>
        <dbReference type="Rhea" id="RHEA-COMP:11605"/>
        <dbReference type="ChEBI" id="CHEBI:15378"/>
        <dbReference type="ChEBI" id="CHEBI:30013"/>
        <dbReference type="ChEBI" id="CHEBI:30616"/>
        <dbReference type="ChEBI" id="CHEBI:61977"/>
        <dbReference type="ChEBI" id="CHEBI:456216"/>
        <dbReference type="EC" id="2.7.11.1"/>
    </reaction>
</comment>
<feature type="domain" description="Wall-associated receptor kinase C-terminal" evidence="10">
    <location>
        <begin position="155"/>
        <end position="240"/>
    </location>
</feature>
<dbReference type="Pfam" id="PF14380">
    <property type="entry name" value="WAK_assoc"/>
    <property type="match status" value="1"/>
</dbReference>
<evidence type="ECO:0000256" key="1">
    <source>
        <dbReference type="ARBA" id="ARBA00004167"/>
    </source>
</evidence>
<accession>A0ABC8R8D0</accession>
<keyword evidence="3 8" id="KW-0732">Signal</keyword>
<keyword evidence="7" id="KW-1133">Transmembrane helix</keyword>
<evidence type="ECO:0000256" key="4">
    <source>
        <dbReference type="ARBA" id="ARBA00023180"/>
    </source>
</evidence>
<evidence type="ECO:0000256" key="8">
    <source>
        <dbReference type="SAM" id="SignalP"/>
    </source>
</evidence>
<proteinExistence type="predicted"/>
<reference evidence="11 12" key="1">
    <citation type="submission" date="2024-02" db="EMBL/GenBank/DDBJ databases">
        <authorList>
            <person name="Vignale AGUSTIN F."/>
            <person name="Sosa J E."/>
            <person name="Modenutti C."/>
        </authorList>
    </citation>
    <scope>NUCLEOTIDE SEQUENCE [LARGE SCALE GENOMIC DNA]</scope>
</reference>
<evidence type="ECO:0000259" key="9">
    <source>
        <dbReference type="Pfam" id="PF13947"/>
    </source>
</evidence>
<evidence type="ECO:0000256" key="7">
    <source>
        <dbReference type="SAM" id="Phobius"/>
    </source>
</evidence>
<keyword evidence="7" id="KW-0812">Transmembrane</keyword>
<dbReference type="GO" id="GO:0016020">
    <property type="term" value="C:membrane"/>
    <property type="evidence" value="ECO:0007669"/>
    <property type="project" value="UniProtKB-SubCell"/>
</dbReference>
<evidence type="ECO:0000256" key="3">
    <source>
        <dbReference type="ARBA" id="ARBA00022729"/>
    </source>
</evidence>
<keyword evidence="12" id="KW-1185">Reference proteome</keyword>
<feature type="transmembrane region" description="Helical" evidence="7">
    <location>
        <begin position="261"/>
        <end position="282"/>
    </location>
</feature>
<evidence type="ECO:0000313" key="12">
    <source>
        <dbReference type="Proteomes" id="UP001642360"/>
    </source>
</evidence>
<evidence type="ECO:0000313" key="11">
    <source>
        <dbReference type="EMBL" id="CAK9138898.1"/>
    </source>
</evidence>
<dbReference type="InterPro" id="IPR025287">
    <property type="entry name" value="WAK_GUB"/>
</dbReference>
<dbReference type="GO" id="GO:0004674">
    <property type="term" value="F:protein serine/threonine kinase activity"/>
    <property type="evidence" value="ECO:0007669"/>
    <property type="project" value="UniProtKB-EC"/>
</dbReference>
<sequence length="305" mass="33778">MASQTQHHLASFLFTGLLYTFVDADSVKPPLPACPSFNCGSLTLSYPFWQTGGAQQSEYCGYPTFGVSCAGQEPQLHLSDHLYRVKQIDYSANCLTVAYSEVNGRACPKAPHGFTLDTSSFFNYTTDDKIVRFFYNCSLFPPSLQDIECLRYGVKHSYVFLEGAIPEFDWQRYCESTVIVPVIEKTVEGALVDGFGRALEDGFELIWKSESACQLCEASGGYCGYRNGTYPKFSCFCSDGRHVSYCHNDIGEVSIKSEQNFVAIGVLILGALIMASTVFYLIQKKRIGVQKHGFSQIPTGGKLAQ</sequence>
<keyword evidence="4" id="KW-0325">Glycoprotein</keyword>
<evidence type="ECO:0000256" key="2">
    <source>
        <dbReference type="ARBA" id="ARBA00012513"/>
    </source>
</evidence>
<gene>
    <name evidence="11" type="ORF">ILEXP_LOCUS6251</name>
</gene>
<name>A0ABC8R8D0_9AQUA</name>
<comment type="caution">
    <text evidence="11">The sequence shown here is derived from an EMBL/GenBank/DDBJ whole genome shotgun (WGS) entry which is preliminary data.</text>
</comment>
<feature type="signal peptide" evidence="8">
    <location>
        <begin position="1"/>
        <end position="24"/>
    </location>
</feature>
<dbReference type="EC" id="2.7.11.1" evidence="2"/>
<keyword evidence="7" id="KW-0472">Membrane</keyword>
<evidence type="ECO:0000256" key="5">
    <source>
        <dbReference type="ARBA" id="ARBA00047899"/>
    </source>
</evidence>
<dbReference type="PANTHER" id="PTHR33138">
    <property type="entry name" value="OS01G0690200 PROTEIN"/>
    <property type="match status" value="1"/>
</dbReference>
<feature type="chain" id="PRO_5044883943" description="non-specific serine/threonine protein kinase" evidence="8">
    <location>
        <begin position="25"/>
        <end position="305"/>
    </location>
</feature>
<protein>
    <recommendedName>
        <fullName evidence="2">non-specific serine/threonine protein kinase</fullName>
        <ecNumber evidence="2">2.7.11.1</ecNumber>
    </recommendedName>
</protein>
<dbReference type="Pfam" id="PF13947">
    <property type="entry name" value="GUB_WAK_bind"/>
    <property type="match status" value="1"/>
</dbReference>